<evidence type="ECO:0000313" key="1">
    <source>
        <dbReference type="EMBL" id="KIX90606.1"/>
    </source>
</evidence>
<dbReference type="SUPFAM" id="SSF116922">
    <property type="entry name" value="YugE-like"/>
    <property type="match status" value="1"/>
</dbReference>
<dbReference type="InterPro" id="IPR015053">
    <property type="entry name" value="DUF1871"/>
</dbReference>
<keyword evidence="3" id="KW-1185">Reference proteome</keyword>
<evidence type="ECO:0000313" key="4">
    <source>
        <dbReference type="Proteomes" id="UP000254100"/>
    </source>
</evidence>
<gene>
    <name evidence="2" type="ORF">NCTC13832_00601</name>
    <name evidence="1" type="ORF">TP70_06710</name>
</gene>
<dbReference type="AlphaFoldDB" id="A0A0D6XQU3"/>
<dbReference type="STRING" id="569857.TP70_06710"/>
<sequence length="86" mass="9764">MANNELNIQLYQLLAAWNPMHFDDPTLGDAEVYEMMDAVHQFGEPIAIAEAFQQIFQFSFEVTLPKDACLQKATEAVQLQQTCQVN</sequence>
<dbReference type="Gene3D" id="1.10.340.20">
    <property type="entry name" value="Apc36109-like domain"/>
    <property type="match status" value="1"/>
</dbReference>
<dbReference type="EMBL" id="JXWY01000039">
    <property type="protein sequence ID" value="KIX90606.1"/>
    <property type="molecule type" value="Genomic_DNA"/>
</dbReference>
<dbReference type="Proteomes" id="UP000254100">
    <property type="component" value="Unassembled WGS sequence"/>
</dbReference>
<organism evidence="2 4">
    <name type="scientific">Staphylococcus microti</name>
    <dbReference type="NCBI Taxonomy" id="569857"/>
    <lineage>
        <taxon>Bacteria</taxon>
        <taxon>Bacillati</taxon>
        <taxon>Bacillota</taxon>
        <taxon>Bacilli</taxon>
        <taxon>Bacillales</taxon>
        <taxon>Staphylococcaceae</taxon>
        <taxon>Staphylococcus</taxon>
    </lineage>
</organism>
<dbReference type="Proteomes" id="UP000032366">
    <property type="component" value="Unassembled WGS sequence"/>
</dbReference>
<evidence type="ECO:0000313" key="3">
    <source>
        <dbReference type="Proteomes" id="UP000032366"/>
    </source>
</evidence>
<reference evidence="2 4" key="2">
    <citation type="submission" date="2018-06" db="EMBL/GenBank/DDBJ databases">
        <authorList>
            <consortium name="Pathogen Informatics"/>
            <person name="Doyle S."/>
        </authorList>
    </citation>
    <scope>NUCLEOTIDE SEQUENCE [LARGE SCALE GENOMIC DNA]</scope>
    <source>
        <strain evidence="2 4">NCTC13832</strain>
    </source>
</reference>
<reference evidence="1 3" key="1">
    <citation type="submission" date="2015-01" db="EMBL/GenBank/DDBJ databases">
        <authorList>
            <person name="Guo J."/>
        </authorList>
    </citation>
    <scope>NUCLEOTIDE SEQUENCE [LARGE SCALE GENOMIC DNA]</scope>
    <source>
        <strain evidence="1 3">DSM 22147</strain>
    </source>
</reference>
<proteinExistence type="predicted"/>
<dbReference type="OrthoDB" id="2353632at2"/>
<protein>
    <submittedName>
        <fullName evidence="2">Domain of uncharacterized function (DUF1871)</fullName>
    </submittedName>
</protein>
<dbReference type="RefSeq" id="WP_044360516.1">
    <property type="nucleotide sequence ID" value="NZ_JXWY01000039.1"/>
</dbReference>
<evidence type="ECO:0000313" key="2">
    <source>
        <dbReference type="EMBL" id="SUM56938.1"/>
    </source>
</evidence>
<dbReference type="InterPro" id="IPR023162">
    <property type="entry name" value="Apc36109-like_dom_sf"/>
</dbReference>
<dbReference type="Pfam" id="PF08958">
    <property type="entry name" value="DUF1871"/>
    <property type="match status" value="1"/>
</dbReference>
<dbReference type="EMBL" id="UHDT01000001">
    <property type="protein sequence ID" value="SUM56938.1"/>
    <property type="molecule type" value="Genomic_DNA"/>
</dbReference>
<name>A0A0D6XQU3_9STAP</name>
<accession>A0A0D6XQU3</accession>